<reference evidence="2 3" key="1">
    <citation type="journal article" date="2019" name="Sci. Rep.">
        <title>Orb-weaving spider Araneus ventricosus genome elucidates the spidroin gene catalogue.</title>
        <authorList>
            <person name="Kono N."/>
            <person name="Nakamura H."/>
            <person name="Ohtoshi R."/>
            <person name="Moran D.A.P."/>
            <person name="Shinohara A."/>
            <person name="Yoshida Y."/>
            <person name="Fujiwara M."/>
            <person name="Mori M."/>
            <person name="Tomita M."/>
            <person name="Arakawa K."/>
        </authorList>
    </citation>
    <scope>NUCLEOTIDE SEQUENCE [LARGE SCALE GENOMIC DNA]</scope>
</reference>
<evidence type="ECO:0000313" key="2">
    <source>
        <dbReference type="EMBL" id="GBM38464.1"/>
    </source>
</evidence>
<name>A0A4Y2FG26_ARAVE</name>
<evidence type="ECO:0000313" key="3">
    <source>
        <dbReference type="Proteomes" id="UP000499080"/>
    </source>
</evidence>
<organism evidence="2 3">
    <name type="scientific">Araneus ventricosus</name>
    <name type="common">Orbweaver spider</name>
    <name type="synonym">Epeira ventricosa</name>
    <dbReference type="NCBI Taxonomy" id="182803"/>
    <lineage>
        <taxon>Eukaryota</taxon>
        <taxon>Metazoa</taxon>
        <taxon>Ecdysozoa</taxon>
        <taxon>Arthropoda</taxon>
        <taxon>Chelicerata</taxon>
        <taxon>Arachnida</taxon>
        <taxon>Araneae</taxon>
        <taxon>Araneomorphae</taxon>
        <taxon>Entelegynae</taxon>
        <taxon>Araneoidea</taxon>
        <taxon>Araneidae</taxon>
        <taxon>Araneus</taxon>
    </lineage>
</organism>
<feature type="region of interest" description="Disordered" evidence="1">
    <location>
        <begin position="1"/>
        <end position="26"/>
    </location>
</feature>
<sequence length="117" mass="13214">MNIFRSISEPSDARVKGHEEHPEQAGRVHGVFLPRLHLRPQPVSAHQPALGKGRHQEEAPAAAPLQVQQQQVSDIAHFASNTTRNKLSTQLMQHCEEHHLKNKFISDNFMISDNSKE</sequence>
<comment type="caution">
    <text evidence="2">The sequence shown here is derived from an EMBL/GenBank/DDBJ whole genome shotgun (WGS) entry which is preliminary data.</text>
</comment>
<feature type="region of interest" description="Disordered" evidence="1">
    <location>
        <begin position="42"/>
        <end position="65"/>
    </location>
</feature>
<proteinExistence type="predicted"/>
<dbReference type="Proteomes" id="UP000499080">
    <property type="component" value="Unassembled WGS sequence"/>
</dbReference>
<keyword evidence="3" id="KW-1185">Reference proteome</keyword>
<dbReference type="EMBL" id="BGPR01000869">
    <property type="protein sequence ID" value="GBM38464.1"/>
    <property type="molecule type" value="Genomic_DNA"/>
</dbReference>
<evidence type="ECO:0000256" key="1">
    <source>
        <dbReference type="SAM" id="MobiDB-lite"/>
    </source>
</evidence>
<feature type="compositionally biased region" description="Basic and acidic residues" evidence="1">
    <location>
        <begin position="11"/>
        <end position="26"/>
    </location>
</feature>
<accession>A0A4Y2FG26</accession>
<dbReference type="AlphaFoldDB" id="A0A4Y2FG26"/>
<protein>
    <submittedName>
        <fullName evidence="2">Uncharacterized protein</fullName>
    </submittedName>
</protein>
<gene>
    <name evidence="2" type="ORF">AVEN_120823_1</name>
</gene>